<dbReference type="AlphaFoldDB" id="A0A9P6JN41"/>
<reference evidence="2" key="1">
    <citation type="submission" date="2020-11" db="EMBL/GenBank/DDBJ databases">
        <authorList>
            <consortium name="DOE Joint Genome Institute"/>
            <person name="Ahrendt S."/>
            <person name="Riley R."/>
            <person name="Andreopoulos W."/>
            <person name="Labutti K."/>
            <person name="Pangilinan J."/>
            <person name="Ruiz-Duenas F.J."/>
            <person name="Barrasa J.M."/>
            <person name="Sanchez-Garcia M."/>
            <person name="Camarero S."/>
            <person name="Miyauchi S."/>
            <person name="Serrano A."/>
            <person name="Linde D."/>
            <person name="Babiker R."/>
            <person name="Drula E."/>
            <person name="Ayuso-Fernandez I."/>
            <person name="Pacheco R."/>
            <person name="Padilla G."/>
            <person name="Ferreira P."/>
            <person name="Barriuso J."/>
            <person name="Kellner H."/>
            <person name="Castanera R."/>
            <person name="Alfaro M."/>
            <person name="Ramirez L."/>
            <person name="Pisabarro A.G."/>
            <person name="Kuo A."/>
            <person name="Tritt A."/>
            <person name="Lipzen A."/>
            <person name="He G."/>
            <person name="Yan M."/>
            <person name="Ng V."/>
            <person name="Cullen D."/>
            <person name="Martin F."/>
            <person name="Rosso M.-N."/>
            <person name="Henrissat B."/>
            <person name="Hibbett D."/>
            <person name="Martinez A.T."/>
            <person name="Grigoriev I.V."/>
        </authorList>
    </citation>
    <scope>NUCLEOTIDE SEQUENCE</scope>
    <source>
        <strain evidence="2">CBS 506.95</strain>
    </source>
</reference>
<proteinExistence type="predicted"/>
<protein>
    <submittedName>
        <fullName evidence="2">Uncharacterized protein</fullName>
    </submittedName>
</protein>
<keyword evidence="3" id="KW-1185">Reference proteome</keyword>
<sequence>MPLAPPLPLVFPCVNFKDSTRQLYHRLRLLFSVHSSTSQATVEGPAFSLEEPTSTSRSKDSYSQVYHASNSLALQSRYTEQRTSAIHFAPLSPSVSVLSIDSNPFALEVVEHLGFIKQSGSIRPLPNGFNCTTHSSLETFTAAELTDETTEGHPIADLPGSLSPAGRTVLDSGVCLSPILPWDDLDSSIQPLSDILPPRYDKIIRKDQR</sequence>
<feature type="region of interest" description="Disordered" evidence="1">
    <location>
        <begin position="42"/>
        <end position="61"/>
    </location>
</feature>
<dbReference type="EMBL" id="MU157873">
    <property type="protein sequence ID" value="KAF9526249.1"/>
    <property type="molecule type" value="Genomic_DNA"/>
</dbReference>
<evidence type="ECO:0000313" key="2">
    <source>
        <dbReference type="EMBL" id="KAF9526249.1"/>
    </source>
</evidence>
<dbReference type="Proteomes" id="UP000807306">
    <property type="component" value="Unassembled WGS sequence"/>
</dbReference>
<evidence type="ECO:0000256" key="1">
    <source>
        <dbReference type="SAM" id="MobiDB-lite"/>
    </source>
</evidence>
<evidence type="ECO:0000313" key="3">
    <source>
        <dbReference type="Proteomes" id="UP000807306"/>
    </source>
</evidence>
<comment type="caution">
    <text evidence="2">The sequence shown here is derived from an EMBL/GenBank/DDBJ whole genome shotgun (WGS) entry which is preliminary data.</text>
</comment>
<accession>A0A9P6JN41</accession>
<feature type="compositionally biased region" description="Polar residues" evidence="1">
    <location>
        <begin position="51"/>
        <end position="61"/>
    </location>
</feature>
<name>A0A9P6JN41_9AGAR</name>
<organism evidence="2 3">
    <name type="scientific">Crepidotus variabilis</name>
    <dbReference type="NCBI Taxonomy" id="179855"/>
    <lineage>
        <taxon>Eukaryota</taxon>
        <taxon>Fungi</taxon>
        <taxon>Dikarya</taxon>
        <taxon>Basidiomycota</taxon>
        <taxon>Agaricomycotina</taxon>
        <taxon>Agaricomycetes</taxon>
        <taxon>Agaricomycetidae</taxon>
        <taxon>Agaricales</taxon>
        <taxon>Agaricineae</taxon>
        <taxon>Crepidotaceae</taxon>
        <taxon>Crepidotus</taxon>
    </lineage>
</organism>
<gene>
    <name evidence="2" type="ORF">CPB83DRAFT_896247</name>
</gene>